<dbReference type="GO" id="GO:0016853">
    <property type="term" value="F:isomerase activity"/>
    <property type="evidence" value="ECO:0007669"/>
    <property type="project" value="UniProtKB-KW"/>
</dbReference>
<keyword evidence="4" id="KW-1185">Reference proteome</keyword>
<proteinExistence type="predicted"/>
<keyword evidence="3" id="KW-0413">Isomerase</keyword>
<feature type="domain" description="Xylose isomerase-like TIM barrel" evidence="2">
    <location>
        <begin position="64"/>
        <end position="282"/>
    </location>
</feature>
<dbReference type="Gene3D" id="3.20.20.150">
    <property type="entry name" value="Divalent-metal-dependent TIM barrel enzymes"/>
    <property type="match status" value="1"/>
</dbReference>
<sequence length="354" mass="39573">MNRRTFLQRSALGAAAFSVPAWPMAGFANEVPMGVVVHSYGFRWNSRVSSRNYPGFTNAIDLLEHCHDIGAGGIQVVVKDWSTDFASKVRDRREKLGMYLEGSIGMPKKAEDVPAFEQDVQRAREAGVQVLRTVSLGGRRYETFKTLGEFRQFQQAGLAALQLAEPVLRKHKVKLAVENHKDWRAPELVAVLKQVSSEYIGTTIDFGNSIALLEDPMEVLQALAPYVMSTHIKDMAVEEYTDGFLLSEVPLGTGILDLPKMVAICKQHNPSVTFNLEMITRDPLEIPCLKEGYWATFADVPATELARTLHMVRTHKPKQALPRTTPLSPETRLATEEENIISCLTYSKNKLAMR</sequence>
<dbReference type="Proteomes" id="UP000181790">
    <property type="component" value="Unassembled WGS sequence"/>
</dbReference>
<evidence type="ECO:0000313" key="4">
    <source>
        <dbReference type="Proteomes" id="UP000181790"/>
    </source>
</evidence>
<dbReference type="InterPro" id="IPR013022">
    <property type="entry name" value="Xyl_isomerase-like_TIM-brl"/>
</dbReference>
<feature type="signal peptide" evidence="1">
    <location>
        <begin position="1"/>
        <end position="21"/>
    </location>
</feature>
<dbReference type="InterPro" id="IPR036237">
    <property type="entry name" value="Xyl_isomerase-like_sf"/>
</dbReference>
<dbReference type="OrthoDB" id="256906at2"/>
<dbReference type="PANTHER" id="PTHR12110:SF53">
    <property type="entry name" value="BLR5974 PROTEIN"/>
    <property type="match status" value="1"/>
</dbReference>
<evidence type="ECO:0000259" key="2">
    <source>
        <dbReference type="Pfam" id="PF01261"/>
    </source>
</evidence>
<reference evidence="3 4" key="1">
    <citation type="submission" date="2016-10" db="EMBL/GenBank/DDBJ databases">
        <title>Arsenicibacter rosenii gen. nov., sp. nov., an efficient arsenic-methylating bacterium isolated from an arsenic-contaminated paddy soil.</title>
        <authorList>
            <person name="Huang K."/>
        </authorList>
    </citation>
    <scope>NUCLEOTIDE SEQUENCE [LARGE SCALE GENOMIC DNA]</scope>
    <source>
        <strain evidence="3 4">SM-1</strain>
    </source>
</reference>
<protein>
    <submittedName>
        <fullName evidence="3">Xylose isomerase</fullName>
    </submittedName>
</protein>
<keyword evidence="1" id="KW-0732">Signal</keyword>
<evidence type="ECO:0000256" key="1">
    <source>
        <dbReference type="SAM" id="SignalP"/>
    </source>
</evidence>
<dbReference type="PANTHER" id="PTHR12110">
    <property type="entry name" value="HYDROXYPYRUVATE ISOMERASE"/>
    <property type="match status" value="1"/>
</dbReference>
<dbReference type="RefSeq" id="WP_071504092.1">
    <property type="nucleotide sequence ID" value="NZ_MORL01000007.1"/>
</dbReference>
<feature type="chain" id="PRO_5010196944" evidence="1">
    <location>
        <begin position="22"/>
        <end position="354"/>
    </location>
</feature>
<accession>A0A1S2VJ45</accession>
<dbReference type="Pfam" id="PF01261">
    <property type="entry name" value="AP_endonuc_2"/>
    <property type="match status" value="1"/>
</dbReference>
<dbReference type="InterPro" id="IPR050312">
    <property type="entry name" value="IolE/XylAMocC-like"/>
</dbReference>
<evidence type="ECO:0000313" key="3">
    <source>
        <dbReference type="EMBL" id="OIN58420.1"/>
    </source>
</evidence>
<gene>
    <name evidence="3" type="ORF">BLX24_15635</name>
</gene>
<dbReference type="InterPro" id="IPR006311">
    <property type="entry name" value="TAT_signal"/>
</dbReference>
<dbReference type="PROSITE" id="PS51318">
    <property type="entry name" value="TAT"/>
    <property type="match status" value="1"/>
</dbReference>
<comment type="caution">
    <text evidence="3">The sequence shown here is derived from an EMBL/GenBank/DDBJ whole genome shotgun (WGS) entry which is preliminary data.</text>
</comment>
<dbReference type="AlphaFoldDB" id="A0A1S2VJ45"/>
<dbReference type="SUPFAM" id="SSF51658">
    <property type="entry name" value="Xylose isomerase-like"/>
    <property type="match status" value="1"/>
</dbReference>
<name>A0A1S2VJ45_9BACT</name>
<dbReference type="EMBL" id="MORL01000007">
    <property type="protein sequence ID" value="OIN58420.1"/>
    <property type="molecule type" value="Genomic_DNA"/>
</dbReference>
<organism evidence="3 4">
    <name type="scientific">Arsenicibacter rosenii</name>
    <dbReference type="NCBI Taxonomy" id="1750698"/>
    <lineage>
        <taxon>Bacteria</taxon>
        <taxon>Pseudomonadati</taxon>
        <taxon>Bacteroidota</taxon>
        <taxon>Cytophagia</taxon>
        <taxon>Cytophagales</taxon>
        <taxon>Spirosomataceae</taxon>
        <taxon>Arsenicibacter</taxon>
    </lineage>
</organism>